<name>A0A0C9UF72_SPHS4</name>
<feature type="compositionally biased region" description="Basic residues" evidence="1">
    <location>
        <begin position="1"/>
        <end position="11"/>
    </location>
</feature>
<gene>
    <name evidence="2" type="ORF">M422DRAFT_275150</name>
</gene>
<reference evidence="2 3" key="1">
    <citation type="submission" date="2014-06" db="EMBL/GenBank/DDBJ databases">
        <title>Evolutionary Origins and Diversification of the Mycorrhizal Mutualists.</title>
        <authorList>
            <consortium name="DOE Joint Genome Institute"/>
            <consortium name="Mycorrhizal Genomics Consortium"/>
            <person name="Kohler A."/>
            <person name="Kuo A."/>
            <person name="Nagy L.G."/>
            <person name="Floudas D."/>
            <person name="Copeland A."/>
            <person name="Barry K.W."/>
            <person name="Cichocki N."/>
            <person name="Veneault-Fourrey C."/>
            <person name="LaButti K."/>
            <person name="Lindquist E.A."/>
            <person name="Lipzen A."/>
            <person name="Lundell T."/>
            <person name="Morin E."/>
            <person name="Murat C."/>
            <person name="Riley R."/>
            <person name="Ohm R."/>
            <person name="Sun H."/>
            <person name="Tunlid A."/>
            <person name="Henrissat B."/>
            <person name="Grigoriev I.V."/>
            <person name="Hibbett D.S."/>
            <person name="Martin F."/>
        </authorList>
    </citation>
    <scope>NUCLEOTIDE SEQUENCE [LARGE SCALE GENOMIC DNA]</scope>
    <source>
        <strain evidence="2 3">SS14</strain>
    </source>
</reference>
<sequence>MRRTINLHNRRQTPLPLKLRRPLHPRPPLGPLRTCNLVPVPVPPYPKTPRLTENVLPPDIISQIQALLPDCNIAASTPISADKDSLLSLVGAAIDGNSDVLKHLGNLSTLATTAHLTAPTTMLAIAMGVSSF</sequence>
<dbReference type="EMBL" id="KN837528">
    <property type="protein sequence ID" value="KIJ24131.1"/>
    <property type="molecule type" value="Genomic_DNA"/>
</dbReference>
<evidence type="ECO:0000256" key="1">
    <source>
        <dbReference type="SAM" id="MobiDB-lite"/>
    </source>
</evidence>
<dbReference type="AlphaFoldDB" id="A0A0C9UF72"/>
<dbReference type="Proteomes" id="UP000054279">
    <property type="component" value="Unassembled WGS sequence"/>
</dbReference>
<dbReference type="HOGENOM" id="CLU_1918427_0_0_1"/>
<evidence type="ECO:0000313" key="3">
    <source>
        <dbReference type="Proteomes" id="UP000054279"/>
    </source>
</evidence>
<keyword evidence="3" id="KW-1185">Reference proteome</keyword>
<feature type="region of interest" description="Disordered" evidence="1">
    <location>
        <begin position="1"/>
        <end position="30"/>
    </location>
</feature>
<proteinExistence type="predicted"/>
<accession>A0A0C9UF72</accession>
<protein>
    <submittedName>
        <fullName evidence="2">Uncharacterized protein</fullName>
    </submittedName>
</protein>
<evidence type="ECO:0000313" key="2">
    <source>
        <dbReference type="EMBL" id="KIJ24131.1"/>
    </source>
</evidence>
<organism evidence="2 3">
    <name type="scientific">Sphaerobolus stellatus (strain SS14)</name>
    <dbReference type="NCBI Taxonomy" id="990650"/>
    <lineage>
        <taxon>Eukaryota</taxon>
        <taxon>Fungi</taxon>
        <taxon>Dikarya</taxon>
        <taxon>Basidiomycota</taxon>
        <taxon>Agaricomycotina</taxon>
        <taxon>Agaricomycetes</taxon>
        <taxon>Phallomycetidae</taxon>
        <taxon>Geastrales</taxon>
        <taxon>Sphaerobolaceae</taxon>
        <taxon>Sphaerobolus</taxon>
    </lineage>
</organism>